<feature type="region of interest" description="Disordered" evidence="1">
    <location>
        <begin position="1"/>
        <end position="31"/>
    </location>
</feature>
<gene>
    <name evidence="2" type="ORF">APX70_03525</name>
</gene>
<protein>
    <submittedName>
        <fullName evidence="2">Uncharacterized protein</fullName>
    </submittedName>
</protein>
<evidence type="ECO:0000313" key="3">
    <source>
        <dbReference type="Proteomes" id="UP000282378"/>
    </source>
</evidence>
<reference evidence="2 3" key="1">
    <citation type="submission" date="2018-08" db="EMBL/GenBank/DDBJ databases">
        <title>Recombination of ecologically and evolutionarily significant loci maintains genetic cohesion in the Pseudomonas syringae species complex.</title>
        <authorList>
            <person name="Dillon M."/>
            <person name="Thakur S."/>
            <person name="Almeida R.N.D."/>
            <person name="Weir B.S."/>
            <person name="Guttman D.S."/>
        </authorList>
    </citation>
    <scope>NUCLEOTIDE SEQUENCE [LARGE SCALE GENOMIC DNA]</scope>
    <source>
        <strain evidence="2 3">88_10</strain>
    </source>
</reference>
<accession>A0A3M2XHV8</accession>
<proteinExistence type="predicted"/>
<comment type="caution">
    <text evidence="2">The sequence shown here is derived from an EMBL/GenBank/DDBJ whole genome shotgun (WGS) entry which is preliminary data.</text>
</comment>
<dbReference type="AlphaFoldDB" id="A0A3M2XHV8"/>
<evidence type="ECO:0000313" key="2">
    <source>
        <dbReference type="EMBL" id="RML63383.1"/>
    </source>
</evidence>
<sequence>MASTVAAISSGLRPIRSENDPMIGSQMKLDTPTQTVTSRLSRSVRFSSFLPKVGVYAVIR</sequence>
<dbReference type="Proteomes" id="UP000282378">
    <property type="component" value="Unassembled WGS sequence"/>
</dbReference>
<organism evidence="2 3">
    <name type="scientific">Pseudomonas syringae pv. maculicola</name>
    <dbReference type="NCBI Taxonomy" id="59511"/>
    <lineage>
        <taxon>Bacteria</taxon>
        <taxon>Pseudomonadati</taxon>
        <taxon>Pseudomonadota</taxon>
        <taxon>Gammaproteobacteria</taxon>
        <taxon>Pseudomonadales</taxon>
        <taxon>Pseudomonadaceae</taxon>
        <taxon>Pseudomonas</taxon>
    </lineage>
</organism>
<evidence type="ECO:0000256" key="1">
    <source>
        <dbReference type="SAM" id="MobiDB-lite"/>
    </source>
</evidence>
<name>A0A3M2XHV8_PSEYM</name>
<dbReference type="EMBL" id="RBNL01002859">
    <property type="protein sequence ID" value="RML63383.1"/>
    <property type="molecule type" value="Genomic_DNA"/>
</dbReference>